<evidence type="ECO:0000313" key="1">
    <source>
        <dbReference type="EMBL" id="VDM92832.1"/>
    </source>
</evidence>
<sequence length="163" mass="18422">EFNLKVFKPANGETVTIETPLNVCLNIPVQILDRCIDLDPTPSKRFCPFRAFLAMDKQTNQLEVITPEAAARQLGTSLHTLAFSETVEVGHINWKIFAVKLRVYDPNLQIKKDGIEMFNGEITLASVTGDPKHVEITWDEIREEWSKEIVSVLKEEIPCLQGS</sequence>
<dbReference type="AlphaFoldDB" id="A0A182EMR1"/>
<reference evidence="1 2" key="2">
    <citation type="submission" date="2018-08" db="EMBL/GenBank/DDBJ databases">
        <authorList>
            <person name="Laetsch R D."/>
            <person name="Stevens L."/>
            <person name="Kumar S."/>
            <person name="Blaxter L. M."/>
        </authorList>
    </citation>
    <scope>NUCLEOTIDE SEQUENCE [LARGE SCALE GENOMIC DNA]</scope>
</reference>
<protein>
    <submittedName>
        <fullName evidence="3">Major sperm protein</fullName>
    </submittedName>
</protein>
<gene>
    <name evidence="1" type="ORF">NOO_LOCUS9408</name>
</gene>
<dbReference type="OrthoDB" id="10249535at2759"/>
<name>A0A182EMR1_ONCOC</name>
<evidence type="ECO:0000313" key="2">
    <source>
        <dbReference type="Proteomes" id="UP000271087"/>
    </source>
</evidence>
<evidence type="ECO:0000313" key="3">
    <source>
        <dbReference type="WBParaSite" id="nOo.2.0.1.t09408-RA"/>
    </source>
</evidence>
<dbReference type="WBParaSite" id="nOo.2.0.1.t09408-RA">
    <property type="protein sequence ID" value="nOo.2.0.1.t09408-RA"/>
    <property type="gene ID" value="nOo.2.0.1.g09408"/>
</dbReference>
<dbReference type="STRING" id="42157.A0A182EMR1"/>
<dbReference type="Proteomes" id="UP000271087">
    <property type="component" value="Unassembled WGS sequence"/>
</dbReference>
<dbReference type="EMBL" id="UYRW01004554">
    <property type="protein sequence ID" value="VDM92832.1"/>
    <property type="molecule type" value="Genomic_DNA"/>
</dbReference>
<keyword evidence="2" id="KW-1185">Reference proteome</keyword>
<organism evidence="3">
    <name type="scientific">Onchocerca ochengi</name>
    <name type="common">Filarial nematode worm</name>
    <dbReference type="NCBI Taxonomy" id="42157"/>
    <lineage>
        <taxon>Eukaryota</taxon>
        <taxon>Metazoa</taxon>
        <taxon>Ecdysozoa</taxon>
        <taxon>Nematoda</taxon>
        <taxon>Chromadorea</taxon>
        <taxon>Rhabditida</taxon>
        <taxon>Spirurina</taxon>
        <taxon>Spiruromorpha</taxon>
        <taxon>Filarioidea</taxon>
        <taxon>Onchocercidae</taxon>
        <taxon>Onchocerca</taxon>
    </lineage>
</organism>
<accession>A0A182EMR1</accession>
<proteinExistence type="predicted"/>
<reference evidence="3" key="1">
    <citation type="submission" date="2016-06" db="UniProtKB">
        <authorList>
            <consortium name="WormBaseParasite"/>
        </authorList>
    </citation>
    <scope>IDENTIFICATION</scope>
</reference>